<evidence type="ECO:0000313" key="1">
    <source>
        <dbReference type="EMBL" id="KOM50195.1"/>
    </source>
</evidence>
<gene>
    <name evidence="1" type="ORF">LR48_Vigan08g102200</name>
</gene>
<organism evidence="1 2">
    <name type="scientific">Phaseolus angularis</name>
    <name type="common">Azuki bean</name>
    <name type="synonym">Vigna angularis</name>
    <dbReference type="NCBI Taxonomy" id="3914"/>
    <lineage>
        <taxon>Eukaryota</taxon>
        <taxon>Viridiplantae</taxon>
        <taxon>Streptophyta</taxon>
        <taxon>Embryophyta</taxon>
        <taxon>Tracheophyta</taxon>
        <taxon>Spermatophyta</taxon>
        <taxon>Magnoliopsida</taxon>
        <taxon>eudicotyledons</taxon>
        <taxon>Gunneridae</taxon>
        <taxon>Pentapetalae</taxon>
        <taxon>rosids</taxon>
        <taxon>fabids</taxon>
        <taxon>Fabales</taxon>
        <taxon>Fabaceae</taxon>
        <taxon>Papilionoideae</taxon>
        <taxon>50 kb inversion clade</taxon>
        <taxon>NPAAA clade</taxon>
        <taxon>indigoferoid/millettioid clade</taxon>
        <taxon>Phaseoleae</taxon>
        <taxon>Vigna</taxon>
    </lineage>
</organism>
<evidence type="ECO:0000313" key="2">
    <source>
        <dbReference type="Proteomes" id="UP000053144"/>
    </source>
</evidence>
<name>A0A0L9V525_PHAAN</name>
<dbReference type="Proteomes" id="UP000053144">
    <property type="component" value="Chromosome 8"/>
</dbReference>
<sequence>MVYLGDRVREEEFTIVKPTRTFRQEIQGGVDGGVERRWVGDSQCGCDEGEDDNAMEAVRCTTAADDDFEKGRRQREGAIMMEE</sequence>
<proteinExistence type="predicted"/>
<dbReference type="Gramene" id="KOM50195">
    <property type="protein sequence ID" value="KOM50195"/>
    <property type="gene ID" value="LR48_Vigan08g102200"/>
</dbReference>
<reference evidence="2" key="1">
    <citation type="journal article" date="2015" name="Proc. Natl. Acad. Sci. U.S.A.">
        <title>Genome sequencing of adzuki bean (Vigna angularis) provides insight into high starch and low fat accumulation and domestication.</title>
        <authorList>
            <person name="Yang K."/>
            <person name="Tian Z."/>
            <person name="Chen C."/>
            <person name="Luo L."/>
            <person name="Zhao B."/>
            <person name="Wang Z."/>
            <person name="Yu L."/>
            <person name="Li Y."/>
            <person name="Sun Y."/>
            <person name="Li W."/>
            <person name="Chen Y."/>
            <person name="Li Y."/>
            <person name="Zhang Y."/>
            <person name="Ai D."/>
            <person name="Zhao J."/>
            <person name="Shang C."/>
            <person name="Ma Y."/>
            <person name="Wu B."/>
            <person name="Wang M."/>
            <person name="Gao L."/>
            <person name="Sun D."/>
            <person name="Zhang P."/>
            <person name="Guo F."/>
            <person name="Wang W."/>
            <person name="Li Y."/>
            <person name="Wang J."/>
            <person name="Varshney R.K."/>
            <person name="Wang J."/>
            <person name="Ling H.Q."/>
            <person name="Wan P."/>
        </authorList>
    </citation>
    <scope>NUCLEOTIDE SEQUENCE</scope>
    <source>
        <strain evidence="2">cv. Jingnong 6</strain>
    </source>
</reference>
<protein>
    <submittedName>
        <fullName evidence="1">Uncharacterized protein</fullName>
    </submittedName>
</protein>
<dbReference type="AlphaFoldDB" id="A0A0L9V525"/>
<accession>A0A0L9V525</accession>
<dbReference type="EMBL" id="CM003378">
    <property type="protein sequence ID" value="KOM50195.1"/>
    <property type="molecule type" value="Genomic_DNA"/>
</dbReference>